<feature type="transmembrane region" description="Helical" evidence="1">
    <location>
        <begin position="20"/>
        <end position="39"/>
    </location>
</feature>
<reference evidence="2 3" key="1">
    <citation type="submission" date="2016-03" db="EMBL/GenBank/DDBJ databases">
        <title>Genome sequence of Pontibacter sp. nov., of the family cytophagaceae, isolated from marine sediment of the Yellow Sea, China.</title>
        <authorList>
            <person name="Zhang G."/>
            <person name="Zhang R."/>
        </authorList>
    </citation>
    <scope>NUCLEOTIDE SEQUENCE [LARGE SCALE GENOMIC DNA]</scope>
    <source>
        <strain evidence="2 3">S10-8</strain>
    </source>
</reference>
<evidence type="ECO:0000313" key="2">
    <source>
        <dbReference type="EMBL" id="OKL41615.1"/>
    </source>
</evidence>
<keyword evidence="1" id="KW-1133">Transmembrane helix</keyword>
<keyword evidence="3" id="KW-1185">Reference proteome</keyword>
<evidence type="ECO:0000256" key="1">
    <source>
        <dbReference type="SAM" id="Phobius"/>
    </source>
</evidence>
<dbReference type="Proteomes" id="UP000186551">
    <property type="component" value="Unassembled WGS sequence"/>
</dbReference>
<comment type="caution">
    <text evidence="2">The sequence shown here is derived from an EMBL/GenBank/DDBJ whole genome shotgun (WGS) entry which is preliminary data.</text>
</comment>
<dbReference type="EMBL" id="LVWA01000003">
    <property type="protein sequence ID" value="OKL41615.1"/>
    <property type="molecule type" value="Genomic_DNA"/>
</dbReference>
<name>A0A1Q5PHB1_9BACT</name>
<feature type="transmembrane region" description="Helical" evidence="1">
    <location>
        <begin position="51"/>
        <end position="68"/>
    </location>
</feature>
<keyword evidence="1" id="KW-0472">Membrane</keyword>
<proteinExistence type="predicted"/>
<dbReference type="AlphaFoldDB" id="A0A1Q5PHB1"/>
<dbReference type="OrthoDB" id="1438991at2"/>
<dbReference type="RefSeq" id="WP_073851023.1">
    <property type="nucleotide sequence ID" value="NZ_LVWA01000003.1"/>
</dbReference>
<sequence length="71" mass="8065">MKLKELYEDAERQIKSLKVLSYLVIAMAVILSLLVGMLWQPSISSRRTITSIKASLLTLTACYLSLYNQSR</sequence>
<accession>A0A1Q5PHB1</accession>
<protein>
    <submittedName>
        <fullName evidence="2">Uncharacterized protein</fullName>
    </submittedName>
</protein>
<organism evidence="2 3">
    <name type="scientific">Pontibacter flavimaris</name>
    <dbReference type="NCBI Taxonomy" id="1797110"/>
    <lineage>
        <taxon>Bacteria</taxon>
        <taxon>Pseudomonadati</taxon>
        <taxon>Bacteroidota</taxon>
        <taxon>Cytophagia</taxon>
        <taxon>Cytophagales</taxon>
        <taxon>Hymenobacteraceae</taxon>
        <taxon>Pontibacter</taxon>
    </lineage>
</organism>
<gene>
    <name evidence="2" type="ORF">A3841_11295</name>
</gene>
<keyword evidence="1" id="KW-0812">Transmembrane</keyword>
<evidence type="ECO:0000313" key="3">
    <source>
        <dbReference type="Proteomes" id="UP000186551"/>
    </source>
</evidence>